<evidence type="ECO:0000313" key="1">
    <source>
        <dbReference type="EMBL" id="KAK4018522.1"/>
    </source>
</evidence>
<name>A0ABR0A084_9CRUS</name>
<organism evidence="1 2">
    <name type="scientific">Daphnia magna</name>
    <dbReference type="NCBI Taxonomy" id="35525"/>
    <lineage>
        <taxon>Eukaryota</taxon>
        <taxon>Metazoa</taxon>
        <taxon>Ecdysozoa</taxon>
        <taxon>Arthropoda</taxon>
        <taxon>Crustacea</taxon>
        <taxon>Branchiopoda</taxon>
        <taxon>Diplostraca</taxon>
        <taxon>Cladocera</taxon>
        <taxon>Anomopoda</taxon>
        <taxon>Daphniidae</taxon>
        <taxon>Daphnia</taxon>
    </lineage>
</organism>
<protein>
    <submittedName>
        <fullName evidence="1">Uncharacterized protein</fullName>
    </submittedName>
</protein>
<dbReference type="Proteomes" id="UP001234178">
    <property type="component" value="Unassembled WGS sequence"/>
</dbReference>
<proteinExistence type="predicted"/>
<evidence type="ECO:0000313" key="2">
    <source>
        <dbReference type="Proteomes" id="UP001234178"/>
    </source>
</evidence>
<accession>A0ABR0A084</accession>
<gene>
    <name evidence="1" type="ORF">OUZ56_000573</name>
</gene>
<reference evidence="1 2" key="1">
    <citation type="journal article" date="2023" name="Nucleic Acids Res.">
        <title>The hologenome of Daphnia magna reveals possible DNA methylation and microbiome-mediated evolution of the host genome.</title>
        <authorList>
            <person name="Chaturvedi A."/>
            <person name="Li X."/>
            <person name="Dhandapani V."/>
            <person name="Marshall H."/>
            <person name="Kissane S."/>
            <person name="Cuenca-Cambronero M."/>
            <person name="Asole G."/>
            <person name="Calvet F."/>
            <person name="Ruiz-Romero M."/>
            <person name="Marangio P."/>
            <person name="Guigo R."/>
            <person name="Rago D."/>
            <person name="Mirbahai L."/>
            <person name="Eastwood N."/>
            <person name="Colbourne J.K."/>
            <person name="Zhou J."/>
            <person name="Mallon E."/>
            <person name="Orsini L."/>
        </authorList>
    </citation>
    <scope>NUCLEOTIDE SEQUENCE [LARGE SCALE GENOMIC DNA]</scope>
    <source>
        <strain evidence="1">LRV0_1</strain>
    </source>
</reference>
<keyword evidence="2" id="KW-1185">Reference proteome</keyword>
<comment type="caution">
    <text evidence="1">The sequence shown here is derived from an EMBL/GenBank/DDBJ whole genome shotgun (WGS) entry which is preliminary data.</text>
</comment>
<sequence>MGVLNALEVALDVIIPSKKGTLKILGGDENVTLAEEKVVRVAEEEEIAVNLVLKEAKHSYDIGAQPVETKMG</sequence>
<dbReference type="EMBL" id="JAOYFB010000036">
    <property type="protein sequence ID" value="KAK4018522.1"/>
    <property type="molecule type" value="Genomic_DNA"/>
</dbReference>